<comment type="subcellular location">
    <subcellularLocation>
        <location evidence="7">Cell membrane</location>
        <topology evidence="7">Multi-pass membrane protein</topology>
    </subcellularLocation>
    <subcellularLocation>
        <location evidence="1">Membrane</location>
        <topology evidence="1">Multi-pass membrane protein</topology>
    </subcellularLocation>
</comment>
<feature type="transmembrane region" description="Helical" evidence="7">
    <location>
        <begin position="12"/>
        <end position="32"/>
    </location>
</feature>
<proteinExistence type="inferred from homology"/>
<name>A0A913XNE8_EXADI</name>
<comment type="caution">
    <text evidence="7">Lacks conserved residue(s) required for the propagation of feature annotation.</text>
</comment>
<evidence type="ECO:0000256" key="3">
    <source>
        <dbReference type="ARBA" id="ARBA00022692"/>
    </source>
</evidence>
<evidence type="ECO:0000256" key="1">
    <source>
        <dbReference type="ARBA" id="ARBA00004141"/>
    </source>
</evidence>
<evidence type="ECO:0000313" key="8">
    <source>
        <dbReference type="EnsemblMetazoa" id="XP_020907117.1"/>
    </source>
</evidence>
<evidence type="ECO:0000256" key="5">
    <source>
        <dbReference type="ARBA" id="ARBA00023136"/>
    </source>
</evidence>
<dbReference type="GO" id="GO:0022857">
    <property type="term" value="F:transmembrane transporter activity"/>
    <property type="evidence" value="ECO:0007669"/>
    <property type="project" value="UniProtKB-UniRule"/>
</dbReference>
<dbReference type="OrthoDB" id="5979459at2759"/>
<dbReference type="EnsemblMetazoa" id="XM_021051458.1">
    <property type="protein sequence ID" value="XP_020907117.1"/>
    <property type="gene ID" value="LOC110245194"/>
</dbReference>
<evidence type="ECO:0000256" key="4">
    <source>
        <dbReference type="ARBA" id="ARBA00022989"/>
    </source>
</evidence>
<dbReference type="Proteomes" id="UP000887567">
    <property type="component" value="Unplaced"/>
</dbReference>
<comment type="similarity">
    <text evidence="2 7">Belongs to the CTL (choline transporter-like) family.</text>
</comment>
<feature type="transmembrane region" description="Helical" evidence="7">
    <location>
        <begin position="91"/>
        <end position="116"/>
    </location>
</feature>
<reference evidence="8" key="1">
    <citation type="submission" date="2022-11" db="UniProtKB">
        <authorList>
            <consortium name="EnsemblMetazoa"/>
        </authorList>
    </citation>
    <scope>IDENTIFICATION</scope>
</reference>
<dbReference type="KEGG" id="epa:110245194"/>
<evidence type="ECO:0000256" key="6">
    <source>
        <dbReference type="ARBA" id="ARBA00023180"/>
    </source>
</evidence>
<dbReference type="GO" id="GO:0005886">
    <property type="term" value="C:plasma membrane"/>
    <property type="evidence" value="ECO:0007669"/>
    <property type="project" value="UniProtKB-SubCell"/>
</dbReference>
<dbReference type="Pfam" id="PF04515">
    <property type="entry name" value="Choline_transpo"/>
    <property type="match status" value="1"/>
</dbReference>
<organism evidence="8 9">
    <name type="scientific">Exaiptasia diaphana</name>
    <name type="common">Tropical sea anemone</name>
    <name type="synonym">Aiptasia pulchella</name>
    <dbReference type="NCBI Taxonomy" id="2652724"/>
    <lineage>
        <taxon>Eukaryota</taxon>
        <taxon>Metazoa</taxon>
        <taxon>Cnidaria</taxon>
        <taxon>Anthozoa</taxon>
        <taxon>Hexacorallia</taxon>
        <taxon>Actiniaria</taxon>
        <taxon>Aiptasiidae</taxon>
        <taxon>Exaiptasia</taxon>
    </lineage>
</organism>
<keyword evidence="4 7" id="KW-1133">Transmembrane helix</keyword>
<keyword evidence="9" id="KW-1185">Reference proteome</keyword>
<keyword evidence="6" id="KW-0325">Glycoprotein</keyword>
<dbReference type="OMA" id="KVICDRC"/>
<protein>
    <recommendedName>
        <fullName evidence="7">Choline transporter-like protein</fullName>
    </recommendedName>
</protein>
<evidence type="ECO:0000256" key="7">
    <source>
        <dbReference type="RuleBase" id="RU368066"/>
    </source>
</evidence>
<keyword evidence="3 7" id="KW-0812">Transmembrane</keyword>
<dbReference type="AlphaFoldDB" id="A0A913XNE8"/>
<feature type="transmembrane region" description="Helical" evidence="7">
    <location>
        <begin position="268"/>
        <end position="292"/>
    </location>
</feature>
<dbReference type="PANTHER" id="PTHR12385:SF14">
    <property type="entry name" value="CHOLINE TRANSPORTER-LIKE 2"/>
    <property type="match status" value="1"/>
</dbReference>
<evidence type="ECO:0000313" key="9">
    <source>
        <dbReference type="Proteomes" id="UP000887567"/>
    </source>
</evidence>
<evidence type="ECO:0000256" key="2">
    <source>
        <dbReference type="ARBA" id="ARBA00007168"/>
    </source>
</evidence>
<comment type="function">
    <text evidence="7">Choline transporter.</text>
</comment>
<feature type="transmembrane region" description="Helical" evidence="7">
    <location>
        <begin position="136"/>
        <end position="156"/>
    </location>
</feature>
<dbReference type="PANTHER" id="PTHR12385">
    <property type="entry name" value="CHOLINE TRANSPORTER-LIKE (SLC FAMILY 44)"/>
    <property type="match status" value="1"/>
</dbReference>
<sequence length="340" mass="38838">MVFSLFFPIIPWLLQLILFGWFVAVLAFLVTAGTPNYSAVDSNGTVKSPCDFTKAVSDNYGILNNDTTCKFINFNDNDHIFRMQVYHLFGWFWIMNFIIALGQCVLAGAFASYYWAYDKKNDVPTFPVAASFYRTLRYHTGSLAFGSLIIAIVQLIRAGLEYLDHKLNGGPGQQGEIAKYIMKCLKCCFWCLEKFLKFLNKNAYIEIAVYGKNFCVSAKNAFFLLMRNILRVVVLDKVTDFILFIGQLSITFGVGVGSFYWFKRQSNLNYYLAPVFIIVIGSYVISSAFFSVYNMAIDTVFLCFLEDLERNDGSEQKPYYMSKSLKKILGKKNKKESDDD</sequence>
<accession>A0A913XNE8</accession>
<keyword evidence="5 7" id="KW-0472">Membrane</keyword>
<dbReference type="RefSeq" id="XP_020907117.1">
    <property type="nucleotide sequence ID" value="XM_021051458.1"/>
</dbReference>
<dbReference type="InterPro" id="IPR007603">
    <property type="entry name" value="Choline_transptr-like"/>
</dbReference>
<feature type="transmembrane region" description="Helical" evidence="7">
    <location>
        <begin position="241"/>
        <end position="262"/>
    </location>
</feature>
<dbReference type="GeneID" id="110245194"/>